<dbReference type="EMBL" id="MT141292">
    <property type="protein sequence ID" value="QJA57803.1"/>
    <property type="molecule type" value="Genomic_DNA"/>
</dbReference>
<evidence type="ECO:0000313" key="1">
    <source>
        <dbReference type="EMBL" id="QJA57803.1"/>
    </source>
</evidence>
<name>A0A6M3IK71_9ZZZZ</name>
<gene>
    <name evidence="1" type="ORF">MM415B01564_0019</name>
</gene>
<protein>
    <submittedName>
        <fullName evidence="1">Uncharacterized protein</fullName>
    </submittedName>
</protein>
<reference evidence="1" key="1">
    <citation type="submission" date="2020-03" db="EMBL/GenBank/DDBJ databases">
        <title>The deep terrestrial virosphere.</title>
        <authorList>
            <person name="Holmfeldt K."/>
            <person name="Nilsson E."/>
            <person name="Simone D."/>
            <person name="Lopez-Fernandez M."/>
            <person name="Wu X."/>
            <person name="de Brujin I."/>
            <person name="Lundin D."/>
            <person name="Andersson A."/>
            <person name="Bertilsson S."/>
            <person name="Dopson M."/>
        </authorList>
    </citation>
    <scope>NUCLEOTIDE SEQUENCE</scope>
    <source>
        <strain evidence="1">MM415B01564</strain>
    </source>
</reference>
<dbReference type="AlphaFoldDB" id="A0A6M3IK71"/>
<sequence>MIRAEADGIEYGVKFGHLQLGPEQQIYSPIPSGKQVRARTFVAVVRQDTMCDVGHGIANCSVGDAFCKETGRKLALTRALRDLPKPVRKAIWEAYFQRDKAS</sequence>
<proteinExistence type="predicted"/>
<accession>A0A6M3IK71</accession>
<organism evidence="1">
    <name type="scientific">viral metagenome</name>
    <dbReference type="NCBI Taxonomy" id="1070528"/>
    <lineage>
        <taxon>unclassified sequences</taxon>
        <taxon>metagenomes</taxon>
        <taxon>organismal metagenomes</taxon>
    </lineage>
</organism>